<dbReference type="InterPro" id="IPR019734">
    <property type="entry name" value="TPR_rpt"/>
</dbReference>
<keyword evidence="6" id="KW-0677">Repeat</keyword>
<keyword evidence="4" id="KW-0328">Glycosyltransferase</keyword>
<accession>A0A1I4WY25</accession>
<dbReference type="SUPFAM" id="SSF53756">
    <property type="entry name" value="UDP-Glycosyltransferase/glycogen phosphorylase"/>
    <property type="match status" value="1"/>
</dbReference>
<dbReference type="PANTHER" id="PTHR44835">
    <property type="entry name" value="UDP-N-ACETYLGLUCOSAMINE--PEPTIDE N-ACETYLGLUCOSAMINYLTRANSFERASE SPINDLY-RELATED"/>
    <property type="match status" value="1"/>
</dbReference>
<name>A0A1I4WY25_9NEIS</name>
<proteinExistence type="inferred from homology"/>
<dbReference type="STRING" id="83765.SAMN05660284_00766"/>
<dbReference type="InterPro" id="IPR029489">
    <property type="entry name" value="OGT/SEC/SPY_C"/>
</dbReference>
<dbReference type="Pfam" id="PF13844">
    <property type="entry name" value="Glyco_transf_41"/>
    <property type="match status" value="2"/>
</dbReference>
<keyword evidence="5 9" id="KW-0808">Transferase</keyword>
<dbReference type="PANTHER" id="PTHR44835:SF1">
    <property type="entry name" value="PROTEIN O-GLCNAC TRANSFERASE"/>
    <property type="match status" value="1"/>
</dbReference>
<evidence type="ECO:0000256" key="1">
    <source>
        <dbReference type="ARBA" id="ARBA00004922"/>
    </source>
</evidence>
<dbReference type="RefSeq" id="WP_091191599.1">
    <property type="nucleotide sequence ID" value="NZ_FOVE01000004.1"/>
</dbReference>
<dbReference type="Gene3D" id="1.25.40.10">
    <property type="entry name" value="Tetratricopeptide repeat domain"/>
    <property type="match status" value="1"/>
</dbReference>
<evidence type="ECO:0000256" key="7">
    <source>
        <dbReference type="ARBA" id="ARBA00022803"/>
    </source>
</evidence>
<dbReference type="Gene3D" id="3.40.50.11380">
    <property type="match status" value="1"/>
</dbReference>
<evidence type="ECO:0000256" key="6">
    <source>
        <dbReference type="ARBA" id="ARBA00022737"/>
    </source>
</evidence>
<evidence type="ECO:0000256" key="5">
    <source>
        <dbReference type="ARBA" id="ARBA00022679"/>
    </source>
</evidence>
<dbReference type="SUPFAM" id="SSF48452">
    <property type="entry name" value="TPR-like"/>
    <property type="match status" value="1"/>
</dbReference>
<dbReference type="EMBL" id="FOVE01000004">
    <property type="protein sequence ID" value="SFN17889.1"/>
    <property type="molecule type" value="Genomic_DNA"/>
</dbReference>
<keyword evidence="7" id="KW-0802">TPR repeat</keyword>
<dbReference type="SMART" id="SM00028">
    <property type="entry name" value="TPR"/>
    <property type="match status" value="4"/>
</dbReference>
<evidence type="ECO:0000256" key="3">
    <source>
        <dbReference type="ARBA" id="ARBA00011970"/>
    </source>
</evidence>
<gene>
    <name evidence="9" type="ORF">SAMN05660284_00766</name>
</gene>
<protein>
    <recommendedName>
        <fullName evidence="3">protein O-GlcNAc transferase</fullName>
        <ecNumber evidence="3">2.4.1.255</ecNumber>
    </recommendedName>
</protein>
<comment type="pathway">
    <text evidence="1">Protein modification; protein glycosylation.</text>
</comment>
<reference evidence="10" key="1">
    <citation type="submission" date="2016-10" db="EMBL/GenBank/DDBJ databases">
        <authorList>
            <person name="Varghese N."/>
            <person name="Submissions S."/>
        </authorList>
    </citation>
    <scope>NUCLEOTIDE SEQUENCE [LARGE SCALE GENOMIC DNA]</scope>
    <source>
        <strain evidence="10">DSM 6150</strain>
    </source>
</reference>
<keyword evidence="10" id="KW-1185">Reference proteome</keyword>
<feature type="domain" description="O-GlcNAc transferase C-terminal" evidence="8">
    <location>
        <begin position="439"/>
        <end position="615"/>
    </location>
</feature>
<dbReference type="InterPro" id="IPR051939">
    <property type="entry name" value="Glycosyltr_41/O-GlcNAc_trsf"/>
</dbReference>
<comment type="similarity">
    <text evidence="2">Belongs to the glycosyltransferase 41 family. O-GlcNAc transferase subfamily.</text>
</comment>
<dbReference type="AlphaFoldDB" id="A0A1I4WY25"/>
<dbReference type="InterPro" id="IPR011990">
    <property type="entry name" value="TPR-like_helical_dom_sf"/>
</dbReference>
<dbReference type="EC" id="2.4.1.255" evidence="3"/>
<feature type="domain" description="O-GlcNAc transferase C-terminal" evidence="8">
    <location>
        <begin position="262"/>
        <end position="420"/>
    </location>
</feature>
<evidence type="ECO:0000259" key="8">
    <source>
        <dbReference type="Pfam" id="PF13844"/>
    </source>
</evidence>
<evidence type="ECO:0000313" key="9">
    <source>
        <dbReference type="EMBL" id="SFN17889.1"/>
    </source>
</evidence>
<sequence length="633" mass="71562">MKNKFNNISSNTFHHSNDDFCANKISDLISNGHLFIAAEICQQHLQKKNRNPVAAYFYGTILCKLGKHAEAKPWLKIAINSMPNNPEIIYGWANFLKDTGDYTGAKKNYLKAIKTSHHLNDIHRNISEVYFELGDITNAQASLKQHLASSPSDTDGWARLGKMQISQNKLVDATSSARNALKIDKNNDQANFTLGCALILSGDTSAGWEHLKRCCISNLSPLQLSPFLFHLNALPQLTREEITNFHIIISKKMEEAYADYAPKHTNAKHKERKISVGLISGDLLAHPIGFFIESFIKHIDHNKIYLTAYANQTAFDATSEKIKSSCQNWKNISKLSNQELHKTIIEDKIDILIDLSGHTTDNRLAVFAAKAAPIQVTYLGYFATTGLRNIDYILCNNDIIPKEEAHLYSETPWHLPDTHICYSPHNNAPPPVRHIQNSKNITFGCFNRLIKLNDTVLDVWAKILHKTKDSHLLLICKEMNDELSAASLLERFIARDVHPNRITLEGSMSHDDYLAAHNRVDIMLDPFPYNGTTTTMDALWMGVPVLTLHGDRYCAHMTEAVLRQAELHEWIAKDKEDYVRIAVEYATKPQALATLRIELRERLSSSPLLDAPGFAKKFSAALLGMWHKYCDKK</sequence>
<dbReference type="GO" id="GO:0097363">
    <property type="term" value="F:protein O-acetylglucosaminyltransferase activity"/>
    <property type="evidence" value="ECO:0007669"/>
    <property type="project" value="UniProtKB-EC"/>
</dbReference>
<dbReference type="Proteomes" id="UP000242869">
    <property type="component" value="Unassembled WGS sequence"/>
</dbReference>
<evidence type="ECO:0000256" key="4">
    <source>
        <dbReference type="ARBA" id="ARBA00022676"/>
    </source>
</evidence>
<evidence type="ECO:0000313" key="10">
    <source>
        <dbReference type="Proteomes" id="UP000242869"/>
    </source>
</evidence>
<evidence type="ECO:0000256" key="2">
    <source>
        <dbReference type="ARBA" id="ARBA00005386"/>
    </source>
</evidence>
<dbReference type="CDD" id="cd01635">
    <property type="entry name" value="Glycosyltransferase_GTB-type"/>
    <property type="match status" value="1"/>
</dbReference>
<dbReference type="OrthoDB" id="101857at2"/>
<dbReference type="Gene3D" id="3.40.50.2000">
    <property type="entry name" value="Glycogen Phosphorylase B"/>
    <property type="match status" value="1"/>
</dbReference>
<organism evidence="9 10">
    <name type="scientific">Formivibrio citricus</name>
    <dbReference type="NCBI Taxonomy" id="83765"/>
    <lineage>
        <taxon>Bacteria</taxon>
        <taxon>Pseudomonadati</taxon>
        <taxon>Pseudomonadota</taxon>
        <taxon>Betaproteobacteria</taxon>
        <taxon>Neisseriales</taxon>
        <taxon>Chitinibacteraceae</taxon>
        <taxon>Formivibrio</taxon>
    </lineage>
</organism>